<gene>
    <name evidence="1" type="ORF">B1L04_03485</name>
</gene>
<dbReference type="AlphaFoldDB" id="A0A1V4BV45"/>
<comment type="caution">
    <text evidence="1">The sequence shown here is derived from an EMBL/GenBank/DDBJ whole genome shotgun (WGS) entry which is preliminary data.</text>
</comment>
<evidence type="ECO:0000313" key="1">
    <source>
        <dbReference type="EMBL" id="OPF18578.1"/>
    </source>
</evidence>
<reference evidence="1 2" key="1">
    <citation type="submission" date="2017-02" db="EMBL/GenBank/DDBJ databases">
        <title>Genome sequence of Microcystis aeruginosa KW.</title>
        <authorList>
            <person name="Oh H.-M."/>
            <person name="Ahn C.-Y."/>
            <person name="Jeong H."/>
            <person name="Srivastava A."/>
            <person name="Lee H.-G."/>
            <person name="Kang S.-R."/>
        </authorList>
    </citation>
    <scope>NUCLEOTIDE SEQUENCE [LARGE SCALE GENOMIC DNA]</scope>
    <source>
        <strain evidence="1 2">KW</strain>
    </source>
</reference>
<sequence length="62" mass="7303">MGYYFDHQEEINLEITQEWDQVQISITRIAKSPFYNGMKKVTFSPPFPRMHPVTDISRDVGL</sequence>
<name>A0A1V4BV45_MICAE</name>
<accession>A0A1V4BV45</accession>
<proteinExistence type="predicted"/>
<organism evidence="1 2">
    <name type="scientific">Microcystis aeruginosa KW</name>
    <dbReference type="NCBI Taxonomy" id="1960155"/>
    <lineage>
        <taxon>Bacteria</taxon>
        <taxon>Bacillati</taxon>
        <taxon>Cyanobacteriota</taxon>
        <taxon>Cyanophyceae</taxon>
        <taxon>Oscillatoriophycideae</taxon>
        <taxon>Chroococcales</taxon>
        <taxon>Microcystaceae</taxon>
        <taxon>Microcystis</taxon>
    </lineage>
</organism>
<dbReference type="EMBL" id="MVGR01000003">
    <property type="protein sequence ID" value="OPF18578.1"/>
    <property type="molecule type" value="Genomic_DNA"/>
</dbReference>
<protein>
    <submittedName>
        <fullName evidence="1">Uncharacterized protein</fullName>
    </submittedName>
</protein>
<dbReference type="Proteomes" id="UP000189835">
    <property type="component" value="Unassembled WGS sequence"/>
</dbReference>
<evidence type="ECO:0000313" key="2">
    <source>
        <dbReference type="Proteomes" id="UP000189835"/>
    </source>
</evidence>